<dbReference type="EMBL" id="MAPZ01000024">
    <property type="protein sequence ID" value="OBY10137.1"/>
    <property type="molecule type" value="Genomic_DNA"/>
</dbReference>
<evidence type="ECO:0000256" key="4">
    <source>
        <dbReference type="ARBA" id="ARBA00022692"/>
    </source>
</evidence>
<feature type="transmembrane region" description="Helical" evidence="8">
    <location>
        <begin position="158"/>
        <end position="179"/>
    </location>
</feature>
<protein>
    <submittedName>
        <fullName evidence="9">Hemolysin</fullName>
    </submittedName>
</protein>
<dbReference type="PANTHER" id="PTHR20855">
    <property type="entry name" value="ADIPOR/PROGESTIN RECEPTOR-RELATED"/>
    <property type="match status" value="1"/>
</dbReference>
<evidence type="ECO:0000256" key="1">
    <source>
        <dbReference type="ARBA" id="ARBA00004651"/>
    </source>
</evidence>
<feature type="transmembrane region" description="Helical" evidence="8">
    <location>
        <begin position="82"/>
        <end position="99"/>
    </location>
</feature>
<dbReference type="Proteomes" id="UP000092714">
    <property type="component" value="Unassembled WGS sequence"/>
</dbReference>
<dbReference type="GO" id="GO:0005886">
    <property type="term" value="C:plasma membrane"/>
    <property type="evidence" value="ECO:0007669"/>
    <property type="project" value="UniProtKB-SubCell"/>
</dbReference>
<dbReference type="PANTHER" id="PTHR20855:SF3">
    <property type="entry name" value="LD03007P"/>
    <property type="match status" value="1"/>
</dbReference>
<keyword evidence="5 8" id="KW-1133">Transmembrane helix</keyword>
<evidence type="ECO:0000256" key="5">
    <source>
        <dbReference type="ARBA" id="ARBA00022989"/>
    </source>
</evidence>
<sequence>MDKYLREPINGLTHLIGAILSLIGLILMIIKISLDNGTLLEYAVAIIFGLSMILLYSASATYHSVISSDKVIKILKRLDHSMIFILIAGSYAPPCLLALHNKTGYILFGIVAATGILGIIFKMIWITCPKWISSVMYITIGWFAIFAIYPLSKALNPIAIFLLILGGVLYTIGGVIYAIKSDKIRIGAFGGHEIFHIFIMLGSLCHFICFFKYIL</sequence>
<accession>A0A174VDQ3</accession>
<feature type="transmembrane region" description="Helical" evidence="8">
    <location>
        <begin position="12"/>
        <end position="30"/>
    </location>
</feature>
<reference evidence="9 10" key="1">
    <citation type="submission" date="2016-06" db="EMBL/GenBank/DDBJ databases">
        <authorList>
            <person name="Kjaerup R.B."/>
            <person name="Dalgaard T.S."/>
            <person name="Juul-Madsen H.R."/>
        </authorList>
    </citation>
    <scope>NUCLEOTIDE SEQUENCE [LARGE SCALE GENOMIC DNA]</scope>
    <source>
        <strain evidence="9 10">373-A1</strain>
    </source>
</reference>
<evidence type="ECO:0000256" key="8">
    <source>
        <dbReference type="SAM" id="Phobius"/>
    </source>
</evidence>
<keyword evidence="3" id="KW-1003">Cell membrane</keyword>
<evidence type="ECO:0000256" key="2">
    <source>
        <dbReference type="ARBA" id="ARBA00008488"/>
    </source>
</evidence>
<keyword evidence="7" id="KW-0862">Zinc</keyword>
<feature type="transmembrane region" description="Helical" evidence="8">
    <location>
        <begin position="42"/>
        <end position="62"/>
    </location>
</feature>
<dbReference type="NCBIfam" id="TIGR01065">
    <property type="entry name" value="hlyIII"/>
    <property type="match status" value="1"/>
</dbReference>
<dbReference type="InterPro" id="IPR004254">
    <property type="entry name" value="AdipoR/HlyIII-related"/>
</dbReference>
<evidence type="ECO:0000256" key="3">
    <source>
        <dbReference type="ARBA" id="ARBA00022475"/>
    </source>
</evidence>
<proteinExistence type="inferred from homology"/>
<dbReference type="eggNOG" id="COG1272">
    <property type="taxonomic scope" value="Bacteria"/>
</dbReference>
<keyword evidence="10" id="KW-1185">Reference proteome</keyword>
<comment type="caution">
    <text evidence="9">The sequence shown here is derived from an EMBL/GenBank/DDBJ whole genome shotgun (WGS) entry which is preliminary data.</text>
</comment>
<comment type="subcellular location">
    <subcellularLocation>
        <location evidence="1">Cell membrane</location>
        <topology evidence="1">Multi-pass membrane protein</topology>
    </subcellularLocation>
</comment>
<dbReference type="RefSeq" id="WP_055184313.1">
    <property type="nucleotide sequence ID" value="NZ_CABHIH010000004.1"/>
</dbReference>
<dbReference type="GO" id="GO:0046872">
    <property type="term" value="F:metal ion binding"/>
    <property type="evidence" value="ECO:0007669"/>
    <property type="project" value="UniProtKB-KW"/>
</dbReference>
<dbReference type="AlphaFoldDB" id="A0A174VDQ3"/>
<feature type="binding site" evidence="7">
    <location>
        <position position="63"/>
    </location>
    <ligand>
        <name>Zn(2+)</name>
        <dbReference type="ChEBI" id="CHEBI:29105"/>
    </ligand>
</feature>
<name>A0A174VDQ3_9CLOT</name>
<keyword evidence="7" id="KW-0479">Metal-binding</keyword>
<comment type="similarity">
    <text evidence="2">Belongs to the UPF0073 (Hly-III) family.</text>
</comment>
<dbReference type="InterPro" id="IPR005744">
    <property type="entry name" value="Hy-lIII"/>
</dbReference>
<evidence type="ECO:0000313" key="9">
    <source>
        <dbReference type="EMBL" id="OBY10137.1"/>
    </source>
</evidence>
<feature type="transmembrane region" description="Helical" evidence="8">
    <location>
        <begin position="194"/>
        <end position="214"/>
    </location>
</feature>
<dbReference type="GO" id="GO:0140911">
    <property type="term" value="F:pore-forming activity"/>
    <property type="evidence" value="ECO:0007669"/>
    <property type="project" value="InterPro"/>
</dbReference>
<feature type="binding site" evidence="7">
    <location>
        <position position="196"/>
    </location>
    <ligand>
        <name>Zn(2+)</name>
        <dbReference type="ChEBI" id="CHEBI:29105"/>
    </ligand>
</feature>
<keyword evidence="6 8" id="KW-0472">Membrane</keyword>
<feature type="transmembrane region" description="Helical" evidence="8">
    <location>
        <begin position="131"/>
        <end position="152"/>
    </location>
</feature>
<feature type="binding site" evidence="7">
    <location>
        <position position="192"/>
    </location>
    <ligand>
        <name>Zn(2+)</name>
        <dbReference type="ChEBI" id="CHEBI:29105"/>
    </ligand>
</feature>
<evidence type="ECO:0000313" key="10">
    <source>
        <dbReference type="Proteomes" id="UP000092714"/>
    </source>
</evidence>
<gene>
    <name evidence="9" type="ORF">CP373A1_11595</name>
</gene>
<organism evidence="9 10">
    <name type="scientific">Clostridium paraputrificum</name>
    <dbReference type="NCBI Taxonomy" id="29363"/>
    <lineage>
        <taxon>Bacteria</taxon>
        <taxon>Bacillati</taxon>
        <taxon>Bacillota</taxon>
        <taxon>Clostridia</taxon>
        <taxon>Eubacteriales</taxon>
        <taxon>Clostridiaceae</taxon>
        <taxon>Clostridium</taxon>
    </lineage>
</organism>
<evidence type="ECO:0000256" key="7">
    <source>
        <dbReference type="PIRSR" id="PIRSR604254-1"/>
    </source>
</evidence>
<keyword evidence="4 8" id="KW-0812">Transmembrane</keyword>
<evidence type="ECO:0000256" key="6">
    <source>
        <dbReference type="ARBA" id="ARBA00023136"/>
    </source>
</evidence>
<feature type="transmembrane region" description="Helical" evidence="8">
    <location>
        <begin position="105"/>
        <end position="124"/>
    </location>
</feature>
<dbReference type="Pfam" id="PF03006">
    <property type="entry name" value="HlyIII"/>
    <property type="match status" value="1"/>
</dbReference>
<dbReference type="OrthoDB" id="9813689at2"/>